<evidence type="ECO:0000313" key="2">
    <source>
        <dbReference type="EMBL" id="AAB86771.1"/>
    </source>
</evidence>
<evidence type="ECO:0000256" key="1">
    <source>
        <dbReference type="SAM" id="MobiDB-lite"/>
    </source>
</evidence>
<feature type="region of interest" description="Disordered" evidence="1">
    <location>
        <begin position="1"/>
        <end position="20"/>
    </location>
</feature>
<evidence type="ECO:0000313" key="3">
    <source>
        <dbReference type="EMBL" id="EAW66279.1"/>
    </source>
</evidence>
<proteinExistence type="predicted"/>
<gene>
    <name evidence="2" type="primary">Tcr-alpha</name>
    <name evidence="3" type="ORF">hCG_2039765</name>
</gene>
<organism evidence="2">
    <name type="scientific">Homo sapiens</name>
    <name type="common">Human</name>
    <dbReference type="NCBI Taxonomy" id="9606"/>
    <lineage>
        <taxon>Eukaryota</taxon>
        <taxon>Metazoa</taxon>
        <taxon>Chordata</taxon>
        <taxon>Craniata</taxon>
        <taxon>Vertebrata</taxon>
        <taxon>Euteleostomi</taxon>
        <taxon>Mammalia</taxon>
        <taxon>Eutheria</taxon>
        <taxon>Euarchontoglires</taxon>
        <taxon>Primates</taxon>
        <taxon>Haplorrhini</taxon>
        <taxon>Catarrhini</taxon>
        <taxon>Hominidae</taxon>
        <taxon>Homo</taxon>
    </lineage>
</organism>
<dbReference type="EMBL" id="M94081">
    <property type="protein sequence ID" value="AAB86771.1"/>
    <property type="molecule type" value="Genomic_DNA"/>
</dbReference>
<feature type="non-terminal residue" evidence="2">
    <location>
        <position position="1"/>
    </location>
</feature>
<protein>
    <submittedName>
        <fullName evidence="3">HCG2039765</fullName>
    </submittedName>
    <submittedName>
        <fullName evidence="2">Possible J 25 gene segment</fullName>
    </submittedName>
</protein>
<name>A0N4Y4_HUMAN</name>
<reference evidence="2" key="1">
    <citation type="journal article" date="1994" name="Genomics">
        <title>The human T-cell receptor TCRAC/TCRDC (C alpha/C delta) region: organization, sequence, and evolution of 97.6 kb of DNA.</title>
        <authorList>
            <person name="Koop B.F."/>
            <person name="Rowen L."/>
            <person name="Wang K."/>
            <person name="Kuo C.L."/>
            <person name="Seto D."/>
            <person name="Lenstra J.A."/>
            <person name="Howard S."/>
            <person name="Shan W."/>
            <person name="Deshpande P."/>
            <person name="Hood L."/>
        </authorList>
    </citation>
    <scope>NUCLEOTIDE SEQUENCE</scope>
</reference>
<accession>A0N4Y4</accession>
<dbReference type="AlphaFoldDB" id="A0N4Y4"/>
<reference evidence="3" key="2">
    <citation type="journal article" date="2001" name="Science">
        <title>The sequence of the human genome.</title>
        <authorList>
            <person name="Venter J.C."/>
            <person name="Adams M.D."/>
            <person name="Myers E.W."/>
            <person name="Li P.W."/>
            <person name="Mural R.J."/>
            <person name="Sutton G.G."/>
            <person name="Smith H.O."/>
            <person name="Yandell M."/>
            <person name="Evans C.A."/>
            <person name="Holt R.A."/>
            <person name="Gocayne J.D."/>
            <person name="Amanatides P."/>
            <person name="Ballew R.M."/>
            <person name="Huson D.H."/>
            <person name="Wortman J.R."/>
            <person name="Zhang Q."/>
            <person name="Kodira C.D."/>
            <person name="Zheng X.H."/>
            <person name="Chen L."/>
            <person name="Skupski M."/>
            <person name="Subramanian G."/>
            <person name="Thomas P.D."/>
            <person name="Zhang J."/>
            <person name="Gabor Miklos G.L."/>
            <person name="Nelson C."/>
            <person name="Broder S."/>
            <person name="Clark A.G."/>
            <person name="Nadeau J."/>
            <person name="McKusick V.A."/>
            <person name="Zinder N."/>
            <person name="Levine A.J."/>
            <person name="Roberts R.J."/>
            <person name="Simon M."/>
            <person name="Slayman C."/>
            <person name="Hunkapiller M."/>
            <person name="Bolanos R."/>
            <person name="Delcher A."/>
            <person name="Dew I."/>
            <person name="Fasulo D."/>
            <person name="Flanigan M."/>
            <person name="Florea L."/>
            <person name="Halpern A."/>
            <person name="Hannenhalli S."/>
            <person name="Kravitz S."/>
            <person name="Levy S."/>
            <person name="Mobarry C."/>
            <person name="Reinert K."/>
            <person name="Remington K."/>
            <person name="Abu-Threideh J."/>
            <person name="Beasley E."/>
            <person name="Biddick K."/>
            <person name="Bonazzi V."/>
            <person name="Brandon R."/>
            <person name="Cargill M."/>
            <person name="Chandramouliswaran I."/>
            <person name="Charlab R."/>
            <person name="Chaturvedi K."/>
            <person name="Deng Z."/>
            <person name="Di Francesco V."/>
            <person name="Dunn P."/>
            <person name="Eilbeck K."/>
            <person name="Evangelista C."/>
            <person name="Gabrielian A.E."/>
            <person name="Gan W."/>
            <person name="Ge W."/>
            <person name="Gong F."/>
            <person name="Gu Z."/>
            <person name="Guan P."/>
            <person name="Heiman T.J."/>
            <person name="Higgins M.E."/>
            <person name="Ji R.R."/>
            <person name="Ke Z."/>
            <person name="Ketchum K.A."/>
            <person name="Lai Z."/>
            <person name="Lei Y."/>
            <person name="Li Z."/>
            <person name="Li J."/>
            <person name="Liang Y."/>
            <person name="Lin X."/>
            <person name="Lu F."/>
            <person name="Merkulov G.V."/>
            <person name="Milshina N."/>
            <person name="Moore H.M."/>
            <person name="Naik A.K."/>
            <person name="Narayan V.A."/>
            <person name="Neelam B."/>
            <person name="Nusskern D."/>
            <person name="Rusch D.B."/>
            <person name="Salzberg S."/>
            <person name="Shao W."/>
            <person name="Shue B."/>
            <person name="Sun J."/>
            <person name="Wang Z."/>
            <person name="Wang A."/>
            <person name="Wang X."/>
            <person name="Wang J."/>
            <person name="Wei M."/>
            <person name="Wides R."/>
            <person name="Xiao C."/>
            <person name="Yan C."/>
            <person name="Yao A."/>
            <person name="Ye J."/>
            <person name="Zhan M."/>
            <person name="Zhang W."/>
            <person name="Zhang H."/>
            <person name="Zhao Q."/>
            <person name="Zheng L."/>
            <person name="Zhong F."/>
            <person name="Zhong W."/>
            <person name="Zhu S."/>
            <person name="Zhao S."/>
            <person name="Gilbert D."/>
            <person name="Baumhueter S."/>
            <person name="Spier G."/>
            <person name="Carter C."/>
            <person name="Cravchik A."/>
            <person name="Woodage T."/>
            <person name="Ali F."/>
            <person name="An H."/>
            <person name="Awe A."/>
            <person name="Baldwin D."/>
            <person name="Baden H."/>
            <person name="Barnstead M."/>
            <person name="Barrow I."/>
            <person name="Beeson K."/>
            <person name="Busam D."/>
            <person name="Carver A."/>
            <person name="Center A."/>
            <person name="Cheng M.L."/>
            <person name="Curry L."/>
            <person name="Danaher S."/>
            <person name="Davenport L."/>
            <person name="Desilets R."/>
            <person name="Dietz S."/>
            <person name="Dodson K."/>
            <person name="Doup L."/>
            <person name="Ferriera S."/>
            <person name="Garg N."/>
            <person name="Gluecksmann A."/>
            <person name="Hart B."/>
            <person name="Haynes J."/>
            <person name="Haynes C."/>
            <person name="Heiner C."/>
            <person name="Hladun S."/>
            <person name="Hostin D."/>
            <person name="Houck J."/>
            <person name="Howland T."/>
            <person name="Ibegwam C."/>
            <person name="Johnson J."/>
            <person name="Kalush F."/>
            <person name="Kline L."/>
            <person name="Koduru S."/>
            <person name="Love A."/>
            <person name="Mann F."/>
            <person name="May D."/>
            <person name="McCawley S."/>
            <person name="McIntosh T."/>
            <person name="McMullen I."/>
            <person name="Moy M."/>
            <person name="Moy L."/>
            <person name="Murphy B."/>
            <person name="Nelson K."/>
            <person name="Pfannkoch C."/>
            <person name="Pratts E."/>
            <person name="Puri V."/>
            <person name="Qureshi H."/>
            <person name="Reardon M."/>
            <person name="Rodriguez R."/>
            <person name="Rogers Y.H."/>
            <person name="Romblad D."/>
            <person name="Ruhfel B."/>
            <person name="Scott R."/>
            <person name="Sitter C."/>
            <person name="Smallwood M."/>
            <person name="Stewart E."/>
            <person name="Strong R."/>
            <person name="Suh E."/>
            <person name="Thomas R."/>
            <person name="Tint N.N."/>
            <person name="Tse S."/>
            <person name="Vech C."/>
            <person name="Wang G."/>
            <person name="Wetter J."/>
            <person name="Williams S."/>
            <person name="Williams M."/>
            <person name="Windsor S."/>
            <person name="Winn-Deen E."/>
            <person name="Wolfe K."/>
            <person name="Zaveri J."/>
            <person name="Zaveri K."/>
            <person name="Abril J.F."/>
            <person name="Guigo R."/>
            <person name="Campbell M.J."/>
            <person name="Sjolander K.V."/>
            <person name="Karlak B."/>
            <person name="Kejariwal A."/>
            <person name="Mi H."/>
            <person name="Lazareva B."/>
            <person name="Hatton T."/>
            <person name="Narechania A."/>
            <person name="Diemer K."/>
            <person name="Muruganujan A."/>
            <person name="Guo N."/>
            <person name="Sato S."/>
            <person name="Bafna V."/>
            <person name="Istrail S."/>
            <person name="Lippert R."/>
            <person name="Schwartz R."/>
            <person name="Walenz B."/>
            <person name="Yooseph S."/>
            <person name="Allen D."/>
            <person name="Basu A."/>
            <person name="Baxendale J."/>
            <person name="Blick L."/>
            <person name="Caminha M."/>
            <person name="Carnes-Stine J."/>
            <person name="Caulk P."/>
            <person name="Chiang Y.H."/>
            <person name="Coyne M."/>
            <person name="Dahlke C."/>
            <person name="Mays A."/>
            <person name="Dombroski M."/>
            <person name="Donnelly M."/>
            <person name="Ely D."/>
            <person name="Esparham S."/>
            <person name="Fosler C."/>
            <person name="Gire H."/>
            <person name="Glanowski S."/>
            <person name="Glasser K."/>
            <person name="Glodek A."/>
            <person name="Gorokhov M."/>
            <person name="Graham K."/>
            <person name="Gropman B."/>
            <person name="Harris M."/>
            <person name="Heil J."/>
            <person name="Henderson S."/>
            <person name="Hoover J."/>
            <person name="Jennings D."/>
            <person name="Jordan C."/>
            <person name="Jordan J."/>
            <person name="Kasha J."/>
            <person name="Kagan L."/>
            <person name="Kraft C."/>
            <person name="Levitsky A."/>
            <person name="Lewis M."/>
            <person name="Liu X."/>
            <person name="Lopez J."/>
            <person name="Ma D."/>
            <person name="Majoros W."/>
            <person name="McDaniel J."/>
            <person name="Murphy S."/>
            <person name="Newman M."/>
            <person name="Nguyen T."/>
            <person name="Nguyen N."/>
            <person name="Nodell M."/>
            <person name="Pan S."/>
            <person name="Peck J."/>
            <person name="Peterson M."/>
            <person name="Rowe W."/>
            <person name="Sanders R."/>
            <person name="Scott J."/>
            <person name="Simpson M."/>
            <person name="Smith T."/>
            <person name="Sprague A."/>
            <person name="Stockwell T."/>
            <person name="Turner R."/>
            <person name="Venter E."/>
            <person name="Wang M."/>
            <person name="Wen M."/>
            <person name="Wu D."/>
            <person name="Wu M."/>
            <person name="Xia A."/>
            <person name="Zandieh A."/>
            <person name="Zhu X."/>
        </authorList>
    </citation>
    <scope>NUCLEOTIDE SEQUENCE</scope>
</reference>
<reference evidence="3" key="3">
    <citation type="submission" date="2005-09" db="EMBL/GenBank/DDBJ databases">
        <authorList>
            <person name="Mural R.J."/>
            <person name="Istrail S."/>
            <person name="Sutton G."/>
            <person name="Florea L."/>
            <person name="Halpern A.L."/>
            <person name="Mobarry C.M."/>
            <person name="Lippert R."/>
            <person name="Walenz B."/>
            <person name="Shatkay H."/>
            <person name="Dew I."/>
            <person name="Miller J.R."/>
            <person name="Flanigan M.J."/>
            <person name="Edwards N.J."/>
            <person name="Bolanos R."/>
            <person name="Fasulo D."/>
            <person name="Halldorsson B.V."/>
            <person name="Hannenhalli S."/>
            <person name="Turner R."/>
            <person name="Yooseph S."/>
            <person name="Lu F."/>
            <person name="Nusskern D.R."/>
            <person name="Shue B.C."/>
            <person name="Zheng X.H."/>
            <person name="Zhong F."/>
            <person name="Delcher A.L."/>
            <person name="Huson D.H."/>
            <person name="Kravitz S.A."/>
            <person name="Mouchard L."/>
            <person name="Reinert K."/>
            <person name="Remington K.A."/>
            <person name="Clark A.G."/>
            <person name="Waterman M.S."/>
            <person name="Eichler E.E."/>
            <person name="Adams M.D."/>
            <person name="Hunkapiller M.W."/>
            <person name="Myers E.W."/>
            <person name="Venter J.C."/>
        </authorList>
    </citation>
    <scope>NUCLEOTIDE SEQUENCE</scope>
</reference>
<sequence>QKDKASPLSLGRGQGCLSSQ</sequence>
<dbReference type="EMBL" id="CH471078">
    <property type="protein sequence ID" value="EAW66279.1"/>
    <property type="molecule type" value="Genomic_DNA"/>
</dbReference>
<feature type="non-terminal residue" evidence="2">
    <location>
        <position position="20"/>
    </location>
</feature>